<proteinExistence type="predicted"/>
<name>A0ABD3T233_9LAMI</name>
<dbReference type="EMBL" id="JBJXBP010000005">
    <property type="protein sequence ID" value="KAL3830945.1"/>
    <property type="molecule type" value="Genomic_DNA"/>
</dbReference>
<keyword evidence="3" id="KW-1185">Reference proteome</keyword>
<protein>
    <submittedName>
        <fullName evidence="2">Uncharacterized protein</fullName>
    </submittedName>
</protein>
<comment type="caution">
    <text evidence="2">The sequence shown here is derived from an EMBL/GenBank/DDBJ whole genome shotgun (WGS) entry which is preliminary data.</text>
</comment>
<organism evidence="2 3">
    <name type="scientific">Penstemon smallii</name>
    <dbReference type="NCBI Taxonomy" id="265156"/>
    <lineage>
        <taxon>Eukaryota</taxon>
        <taxon>Viridiplantae</taxon>
        <taxon>Streptophyta</taxon>
        <taxon>Embryophyta</taxon>
        <taxon>Tracheophyta</taxon>
        <taxon>Spermatophyta</taxon>
        <taxon>Magnoliopsida</taxon>
        <taxon>eudicotyledons</taxon>
        <taxon>Gunneridae</taxon>
        <taxon>Pentapetalae</taxon>
        <taxon>asterids</taxon>
        <taxon>lamiids</taxon>
        <taxon>Lamiales</taxon>
        <taxon>Plantaginaceae</taxon>
        <taxon>Cheloneae</taxon>
        <taxon>Penstemon</taxon>
    </lineage>
</organism>
<feature type="transmembrane region" description="Helical" evidence="1">
    <location>
        <begin position="61"/>
        <end position="79"/>
    </location>
</feature>
<evidence type="ECO:0000313" key="2">
    <source>
        <dbReference type="EMBL" id="KAL3830945.1"/>
    </source>
</evidence>
<sequence>MVVSSPVAAPPSSLNRLRELGFLFCRPPYCYGFIFLRVYVKDVRFDIGLGMKRMKLLESSIILSIYVFFLLGSCCSTSIKQTNMTGWVRLHQMDGIAHFFRRSPAVDLLRKLTQLHFLPGTTVMLKPLIGANVTYRFT</sequence>
<keyword evidence="1" id="KW-1133">Transmembrane helix</keyword>
<feature type="transmembrane region" description="Helical" evidence="1">
    <location>
        <begin position="20"/>
        <end position="40"/>
    </location>
</feature>
<evidence type="ECO:0000256" key="1">
    <source>
        <dbReference type="SAM" id="Phobius"/>
    </source>
</evidence>
<gene>
    <name evidence="2" type="ORF">ACJIZ3_019747</name>
</gene>
<accession>A0ABD3T233</accession>
<dbReference type="AlphaFoldDB" id="A0ABD3T233"/>
<evidence type="ECO:0000313" key="3">
    <source>
        <dbReference type="Proteomes" id="UP001634393"/>
    </source>
</evidence>
<dbReference type="Proteomes" id="UP001634393">
    <property type="component" value="Unassembled WGS sequence"/>
</dbReference>
<keyword evidence="1" id="KW-0472">Membrane</keyword>
<keyword evidence="1" id="KW-0812">Transmembrane</keyword>
<reference evidence="2 3" key="1">
    <citation type="submission" date="2024-12" db="EMBL/GenBank/DDBJ databases">
        <title>The unique morphological basis and parallel evolutionary history of personate flowers in Penstemon.</title>
        <authorList>
            <person name="Depatie T.H."/>
            <person name="Wessinger C.A."/>
        </authorList>
    </citation>
    <scope>NUCLEOTIDE SEQUENCE [LARGE SCALE GENOMIC DNA]</scope>
    <source>
        <strain evidence="2">WTNN_2</strain>
        <tissue evidence="2">Leaf</tissue>
    </source>
</reference>